<accession>A0A0L8FQH1</accession>
<feature type="transmembrane region" description="Helical" evidence="1">
    <location>
        <begin position="176"/>
        <end position="199"/>
    </location>
</feature>
<dbReference type="GO" id="GO:0043005">
    <property type="term" value="C:neuron projection"/>
    <property type="evidence" value="ECO:0007669"/>
    <property type="project" value="TreeGrafter"/>
</dbReference>
<dbReference type="OrthoDB" id="5979667at2759"/>
<gene>
    <name evidence="2" type="ORF">OCBIM_22010781mg</name>
</gene>
<dbReference type="PANTHER" id="PTHR14796:SF3">
    <property type="entry name" value="NEURENSIN 1-LIKE-RELATED"/>
    <property type="match status" value="1"/>
</dbReference>
<evidence type="ECO:0000256" key="1">
    <source>
        <dbReference type="SAM" id="Phobius"/>
    </source>
</evidence>
<proteinExistence type="predicted"/>
<evidence type="ECO:0008006" key="3">
    <source>
        <dbReference type="Google" id="ProtNLM"/>
    </source>
</evidence>
<feature type="transmembrane region" description="Helical" evidence="1">
    <location>
        <begin position="116"/>
        <end position="142"/>
    </location>
</feature>
<reference evidence="2" key="1">
    <citation type="submission" date="2015-07" db="EMBL/GenBank/DDBJ databases">
        <title>MeaNS - Measles Nucleotide Surveillance Program.</title>
        <authorList>
            <person name="Tran T."/>
            <person name="Druce J."/>
        </authorList>
    </citation>
    <scope>NUCLEOTIDE SEQUENCE</scope>
    <source>
        <strain evidence="2">UCB-OBI-ISO-001</strain>
        <tissue evidence="2">Gonad</tissue>
    </source>
</reference>
<name>A0A0L8FQH1_OCTBM</name>
<dbReference type="PANTHER" id="PTHR14796">
    <property type="entry name" value="NEURENSIN 1-RELATED"/>
    <property type="match status" value="1"/>
</dbReference>
<sequence>MENITSTEATAGSFEEDLEALNSEAEEGHRNSSLASTKRLLFKTVGKQDSNDLSRDYIGVKSYLHYFYESPSFKDPSIYEENKYVYSVSYTKIHLCEDSLRYLLNPQRRRRRCPPIWWKIFLWLGANLLFFGIVGILVGYLVPQRKVIIDINSNTKIAMVDRDAERYNKMLDVCKVIGLIIFCAGGAIFSLSLLFPSFFTSYCEDDIHDATEESFQISVGDMEKRSNSSVEMTIPVTAETKSVQPNIGQSVVVTDDLIKMKD</sequence>
<dbReference type="STRING" id="37653.A0A0L8FQH1"/>
<keyword evidence="1" id="KW-0812">Transmembrane</keyword>
<dbReference type="GO" id="GO:0043025">
    <property type="term" value="C:neuronal cell body"/>
    <property type="evidence" value="ECO:0007669"/>
    <property type="project" value="TreeGrafter"/>
</dbReference>
<dbReference type="GO" id="GO:0007399">
    <property type="term" value="P:nervous system development"/>
    <property type="evidence" value="ECO:0007669"/>
    <property type="project" value="TreeGrafter"/>
</dbReference>
<keyword evidence="1" id="KW-1133">Transmembrane helix</keyword>
<evidence type="ECO:0000313" key="2">
    <source>
        <dbReference type="EMBL" id="KOF66971.1"/>
    </source>
</evidence>
<dbReference type="AlphaFoldDB" id="A0A0L8FQH1"/>
<dbReference type="GO" id="GO:0030133">
    <property type="term" value="C:transport vesicle"/>
    <property type="evidence" value="ECO:0007669"/>
    <property type="project" value="InterPro"/>
</dbReference>
<dbReference type="InterPro" id="IPR024883">
    <property type="entry name" value="Neurensin"/>
</dbReference>
<protein>
    <recommendedName>
        <fullName evidence="3">Neurensin-1</fullName>
    </recommendedName>
</protein>
<organism evidence="2">
    <name type="scientific">Octopus bimaculoides</name>
    <name type="common">California two-spotted octopus</name>
    <dbReference type="NCBI Taxonomy" id="37653"/>
    <lineage>
        <taxon>Eukaryota</taxon>
        <taxon>Metazoa</taxon>
        <taxon>Spiralia</taxon>
        <taxon>Lophotrochozoa</taxon>
        <taxon>Mollusca</taxon>
        <taxon>Cephalopoda</taxon>
        <taxon>Coleoidea</taxon>
        <taxon>Octopodiformes</taxon>
        <taxon>Octopoda</taxon>
        <taxon>Incirrata</taxon>
        <taxon>Octopodidae</taxon>
        <taxon>Octopus</taxon>
    </lineage>
</organism>
<dbReference type="EMBL" id="KQ427521">
    <property type="protein sequence ID" value="KOF66971.1"/>
    <property type="molecule type" value="Genomic_DNA"/>
</dbReference>
<keyword evidence="1" id="KW-0472">Membrane</keyword>
<dbReference type="Pfam" id="PF14927">
    <property type="entry name" value="Neurensin"/>
    <property type="match status" value="1"/>
</dbReference>